<feature type="DNA-binding region" description="H-T-H motif" evidence="2">
    <location>
        <begin position="33"/>
        <end position="52"/>
    </location>
</feature>
<dbReference type="InterPro" id="IPR039532">
    <property type="entry name" value="TetR_C_Firmicutes"/>
</dbReference>
<keyword evidence="1 2" id="KW-0238">DNA-binding</keyword>
<gene>
    <name evidence="4" type="ordered locus">Olsu_0522</name>
</gene>
<dbReference type="OrthoDB" id="3181973at2"/>
<dbReference type="Proteomes" id="UP000000333">
    <property type="component" value="Chromosome"/>
</dbReference>
<dbReference type="PROSITE" id="PS50977">
    <property type="entry name" value="HTH_TETR_2"/>
    <property type="match status" value="1"/>
</dbReference>
<sequence length="210" mass="23681">MRGAVKGGQPDVESRIEDAVFDLMEMTDIPDIRVNDVIRVASVSRSTFYRHYANVDEVVKLFEADILDSMRSINRDALNVRFGRSELDPTTTMVSRMKVLHDNRKKIIALNGPHGDPQFVHKATVVMHDHFRARLRSVPGDATLRDLYLSFVIAGHNNLVQYWLEVKPDVTPHQVAAMLNRLVYSAFFLDDESALAHPLSPSFGDEVGHA</sequence>
<dbReference type="RefSeq" id="WP_013251389.1">
    <property type="nucleotide sequence ID" value="NC_014363.1"/>
</dbReference>
<dbReference type="InterPro" id="IPR009057">
    <property type="entry name" value="Homeodomain-like_sf"/>
</dbReference>
<dbReference type="EMBL" id="CP002106">
    <property type="protein sequence ID" value="ADK67637.1"/>
    <property type="molecule type" value="Genomic_DNA"/>
</dbReference>
<dbReference type="GeneID" id="78511958"/>
<proteinExistence type="predicted"/>
<evidence type="ECO:0000313" key="5">
    <source>
        <dbReference type="Proteomes" id="UP000000333"/>
    </source>
</evidence>
<dbReference type="HOGENOM" id="CLU_087539_6_1_11"/>
<evidence type="ECO:0000259" key="3">
    <source>
        <dbReference type="PROSITE" id="PS50977"/>
    </source>
</evidence>
<dbReference type="AlphaFoldDB" id="E1QZ23"/>
<feature type="domain" description="HTH tetR-type" evidence="3">
    <location>
        <begin position="10"/>
        <end position="70"/>
    </location>
</feature>
<reference evidence="4 5" key="1">
    <citation type="journal article" date="2010" name="Stand. Genomic Sci.">
        <title>Complete genome sequence of Olsenella uli type strain (VPI D76D-27C).</title>
        <authorList>
            <person name="Goker M."/>
            <person name="Held B."/>
            <person name="Lucas S."/>
            <person name="Nolan M."/>
            <person name="Yasawong M."/>
            <person name="Glavina Del Rio T."/>
            <person name="Tice H."/>
            <person name="Cheng J.F."/>
            <person name="Bruce D."/>
            <person name="Detter J.C."/>
            <person name="Tapia R."/>
            <person name="Han C."/>
            <person name="Goodwin L."/>
            <person name="Pitluck S."/>
            <person name="Liolios K."/>
            <person name="Ivanova N."/>
            <person name="Mavromatis K."/>
            <person name="Mikhailova N."/>
            <person name="Pati A."/>
            <person name="Chen A."/>
            <person name="Palaniappan K."/>
            <person name="Land M."/>
            <person name="Hauser L."/>
            <person name="Chang Y.J."/>
            <person name="Jeffries C.D."/>
            <person name="Rohde M."/>
            <person name="Sikorski J."/>
            <person name="Pukall R."/>
            <person name="Woyke T."/>
            <person name="Bristow J."/>
            <person name="Eisen J.A."/>
            <person name="Markowitz V."/>
            <person name="Hugenholtz P."/>
            <person name="Kyrpides N.C."/>
            <person name="Klenk H.P."/>
            <person name="Lapidus A."/>
        </authorList>
    </citation>
    <scope>NUCLEOTIDE SEQUENCE [LARGE SCALE GENOMIC DNA]</scope>
    <source>
        <strain evidence="5">ATCC 49627 / DSM 7084 / CIP 109912 / JCM 12494 / NCIMB 702895 / VPI D76D-27C</strain>
    </source>
</reference>
<dbReference type="Gene3D" id="1.10.357.10">
    <property type="entry name" value="Tetracycline Repressor, domain 2"/>
    <property type="match status" value="1"/>
</dbReference>
<dbReference type="STRING" id="633147.Olsu_0522"/>
<dbReference type="PATRIC" id="fig|633147.7.peg.1031"/>
<dbReference type="GO" id="GO:0003677">
    <property type="term" value="F:DNA binding"/>
    <property type="evidence" value="ECO:0007669"/>
    <property type="project" value="UniProtKB-UniRule"/>
</dbReference>
<organism evidence="4 5">
    <name type="scientific">Olsenella uli (strain ATCC 49627 / DSM 7084 / CCUG 31166 / CIP 109912 / JCM 12494 / LMG 11480 / NCIMB 702895 / VPI D76D-27C)</name>
    <name type="common">Lactobacillus uli</name>
    <dbReference type="NCBI Taxonomy" id="633147"/>
    <lineage>
        <taxon>Bacteria</taxon>
        <taxon>Bacillati</taxon>
        <taxon>Actinomycetota</taxon>
        <taxon>Coriobacteriia</taxon>
        <taxon>Coriobacteriales</taxon>
        <taxon>Atopobiaceae</taxon>
        <taxon>Olsenella</taxon>
    </lineage>
</organism>
<evidence type="ECO:0000313" key="4">
    <source>
        <dbReference type="EMBL" id="ADK67637.1"/>
    </source>
</evidence>
<accession>E1QZ23</accession>
<dbReference type="InterPro" id="IPR001647">
    <property type="entry name" value="HTH_TetR"/>
</dbReference>
<dbReference type="SUPFAM" id="SSF46689">
    <property type="entry name" value="Homeodomain-like"/>
    <property type="match status" value="1"/>
</dbReference>
<dbReference type="KEGG" id="ols:Olsu_0522"/>
<keyword evidence="5" id="KW-1185">Reference proteome</keyword>
<protein>
    <submittedName>
        <fullName evidence="4">Putative transcriptional regulator, TetR family</fullName>
    </submittedName>
</protein>
<evidence type="ECO:0000256" key="2">
    <source>
        <dbReference type="PROSITE-ProRule" id="PRU00335"/>
    </source>
</evidence>
<evidence type="ECO:0000256" key="1">
    <source>
        <dbReference type="ARBA" id="ARBA00023125"/>
    </source>
</evidence>
<dbReference type="eggNOG" id="COG1309">
    <property type="taxonomic scope" value="Bacteria"/>
</dbReference>
<name>E1QZ23_OLSUV</name>
<dbReference type="Pfam" id="PF14278">
    <property type="entry name" value="TetR_C_8"/>
    <property type="match status" value="1"/>
</dbReference>